<dbReference type="InterPro" id="IPR027611">
    <property type="entry name" value="SpoChClust_oxygenase"/>
</dbReference>
<dbReference type="EMBL" id="UINC01166894">
    <property type="protein sequence ID" value="SVD69092.1"/>
    <property type="molecule type" value="Genomic_DNA"/>
</dbReference>
<reference evidence="1" key="1">
    <citation type="submission" date="2018-05" db="EMBL/GenBank/DDBJ databases">
        <authorList>
            <person name="Lanie J.A."/>
            <person name="Ng W.-L."/>
            <person name="Kazmierczak K.M."/>
            <person name="Andrzejewski T.M."/>
            <person name="Davidsen T.M."/>
            <person name="Wayne K.J."/>
            <person name="Tettelin H."/>
            <person name="Glass J.I."/>
            <person name="Rusch D."/>
            <person name="Podicherti R."/>
            <person name="Tsui H.-C.T."/>
            <person name="Winkler M.E."/>
        </authorList>
    </citation>
    <scope>NUCLEOTIDE SEQUENCE</scope>
</reference>
<gene>
    <name evidence="1" type="ORF">METZ01_LOCUS421946</name>
</gene>
<name>A0A382XDE4_9ZZZZ</name>
<protein>
    <submittedName>
        <fullName evidence="1">Uncharacterized protein</fullName>
    </submittedName>
</protein>
<sequence length="131" mass="15056">VQNIDALEKIRKTVVDLATMYLGQSQPDYEGTLDQIHTNIHLKNLNDMRLNIIQQLNEISWLRVEYFKLARYMLETIVGNELAMQLRINLSIQLPEDDSSLLPVHADVWSGDSPFEAVVWLPLVKCYGTKS</sequence>
<proteinExistence type="predicted"/>
<organism evidence="1">
    <name type="scientific">marine metagenome</name>
    <dbReference type="NCBI Taxonomy" id="408172"/>
    <lineage>
        <taxon>unclassified sequences</taxon>
        <taxon>metagenomes</taxon>
        <taxon>ecological metagenomes</taxon>
    </lineage>
</organism>
<feature type="non-terminal residue" evidence="1">
    <location>
        <position position="131"/>
    </location>
</feature>
<evidence type="ECO:0000313" key="1">
    <source>
        <dbReference type="EMBL" id="SVD69092.1"/>
    </source>
</evidence>
<feature type="non-terminal residue" evidence="1">
    <location>
        <position position="1"/>
    </location>
</feature>
<accession>A0A382XDE4</accession>
<dbReference type="AlphaFoldDB" id="A0A382XDE4"/>
<dbReference type="NCBIfam" id="TIGR04324">
    <property type="entry name" value="SpoChoClust_2"/>
    <property type="match status" value="1"/>
</dbReference>